<reference evidence="2" key="1">
    <citation type="submission" date="2016-10" db="EMBL/GenBank/DDBJ databases">
        <authorList>
            <person name="Varghese N."/>
            <person name="Submissions S."/>
        </authorList>
    </citation>
    <scope>NUCLEOTIDE SEQUENCE [LARGE SCALE GENOMIC DNA]</scope>
    <source>
        <strain evidence="2">SUR2</strain>
    </source>
</reference>
<accession>A0A1K2IYQ0</accession>
<keyword evidence="2" id="KW-1185">Reference proteome</keyword>
<evidence type="ECO:0000313" key="2">
    <source>
        <dbReference type="Proteomes" id="UP000182034"/>
    </source>
</evidence>
<sequence length="50" mass="6008">MDMNEEIQEVRQILGEKFDNIIPDETVKLMIYSFKLMAKLVIRDFEKESE</sequence>
<name>A0A1K2IYQ0_9FLAO</name>
<evidence type="ECO:0000313" key="1">
    <source>
        <dbReference type="EMBL" id="SFZ96915.1"/>
    </source>
</evidence>
<protein>
    <submittedName>
        <fullName evidence="1">Uncharacterized protein</fullName>
    </submittedName>
</protein>
<dbReference type="AlphaFoldDB" id="A0A1K2IYQ0"/>
<proteinExistence type="predicted"/>
<gene>
    <name evidence="1" type="ORF">SAMN05216324_1309</name>
</gene>
<dbReference type="EMBL" id="FPKW01000030">
    <property type="protein sequence ID" value="SFZ96915.1"/>
    <property type="molecule type" value="Genomic_DNA"/>
</dbReference>
<dbReference type="Proteomes" id="UP000182034">
    <property type="component" value="Unassembled WGS sequence"/>
</dbReference>
<dbReference type="RefSeq" id="WP_170857351.1">
    <property type="nucleotide sequence ID" value="NZ_FPKW01000030.1"/>
</dbReference>
<organism evidence="1 2">
    <name type="scientific">Chryseobacterium limigenitum</name>
    <dbReference type="NCBI Taxonomy" id="1612149"/>
    <lineage>
        <taxon>Bacteria</taxon>
        <taxon>Pseudomonadati</taxon>
        <taxon>Bacteroidota</taxon>
        <taxon>Flavobacteriia</taxon>
        <taxon>Flavobacteriales</taxon>
        <taxon>Weeksellaceae</taxon>
        <taxon>Chryseobacterium group</taxon>
        <taxon>Chryseobacterium</taxon>
    </lineage>
</organism>